<dbReference type="EMBL" id="SGWV01000012">
    <property type="protein sequence ID" value="RZS47545.1"/>
    <property type="molecule type" value="Genomic_DNA"/>
</dbReference>
<proteinExistence type="predicted"/>
<dbReference type="OrthoDB" id="9154378at2"/>
<organism evidence="1 2">
    <name type="scientific">Sphaerotilus mobilis</name>
    <dbReference type="NCBI Taxonomy" id="47994"/>
    <lineage>
        <taxon>Bacteria</taxon>
        <taxon>Pseudomonadati</taxon>
        <taxon>Pseudomonadota</taxon>
        <taxon>Betaproteobacteria</taxon>
        <taxon>Burkholderiales</taxon>
        <taxon>Sphaerotilaceae</taxon>
        <taxon>Sphaerotilus</taxon>
    </lineage>
</organism>
<evidence type="ECO:0000313" key="2">
    <source>
        <dbReference type="Proteomes" id="UP000293433"/>
    </source>
</evidence>
<keyword evidence="2" id="KW-1185">Reference proteome</keyword>
<dbReference type="Proteomes" id="UP000293433">
    <property type="component" value="Unassembled WGS sequence"/>
</dbReference>
<dbReference type="AlphaFoldDB" id="A0A4Q7LBM1"/>
<protein>
    <recommendedName>
        <fullName evidence="3">Glycosyltransferase involved in cell wall biosynthesis</fullName>
    </recommendedName>
</protein>
<sequence>MTHTAWWPHTTQDRIASYRLRCRQVIESLTSRGLDVGLFDSKASPPACLVLSKRYDARSLATACDLRQRAGTRLVLDLCDNHFWFSDDPTGHLARRRDDLVQACNAVDLVIAASESLGDVVRAETSARDIVVVPDAAESPSAPHWSVRWRHPKEQWQMIRLRRWMSRTGIDRARRLVWFGNQGSSGVEGGMGDLSSIASALKSAHARKPLSLTVISNSASRHAEVTAGWPLPTFYLPWSSRTFSEALSLHSAAVIPIQRNPFTTCKTANRLLSASLHGLNTLADNIPSYTPFRACSVLDDWDFALGGYLDQAERRSLDVQHARALAMNDYSIEQIADRWRQALELTP</sequence>
<name>A0A4Q7LBM1_9BURK</name>
<reference evidence="1 2" key="1">
    <citation type="submission" date="2019-02" db="EMBL/GenBank/DDBJ databases">
        <title>Genomic Encyclopedia of Type Strains, Phase IV (KMG-IV): sequencing the most valuable type-strain genomes for metagenomic binning, comparative biology and taxonomic classification.</title>
        <authorList>
            <person name="Goeker M."/>
        </authorList>
    </citation>
    <scope>NUCLEOTIDE SEQUENCE [LARGE SCALE GENOMIC DNA]</scope>
    <source>
        <strain evidence="1 2">DSM 10617</strain>
    </source>
</reference>
<evidence type="ECO:0008006" key="3">
    <source>
        <dbReference type="Google" id="ProtNLM"/>
    </source>
</evidence>
<dbReference type="RefSeq" id="WP_130483562.1">
    <property type="nucleotide sequence ID" value="NZ_SGWV01000012.1"/>
</dbReference>
<comment type="caution">
    <text evidence="1">The sequence shown here is derived from an EMBL/GenBank/DDBJ whole genome shotgun (WGS) entry which is preliminary data.</text>
</comment>
<gene>
    <name evidence="1" type="ORF">EV685_3755</name>
</gene>
<accession>A0A4Q7LBM1</accession>
<evidence type="ECO:0000313" key="1">
    <source>
        <dbReference type="EMBL" id="RZS47545.1"/>
    </source>
</evidence>